<evidence type="ECO:0000313" key="3">
    <source>
        <dbReference type="Proteomes" id="UP000002218"/>
    </source>
</evidence>
<reference evidence="3" key="1">
    <citation type="submission" date="2009-09" db="EMBL/GenBank/DDBJ databases">
        <title>The complete genome of Nakamurella multipartita DSM 44233.</title>
        <authorList>
            <consortium name="US DOE Joint Genome Institute (JGI-PGF)"/>
            <person name="Lucas S."/>
            <person name="Copeland A."/>
            <person name="Lapidus A."/>
            <person name="Glavina del Rio T."/>
            <person name="Dalin E."/>
            <person name="Tice H."/>
            <person name="Bruce D."/>
            <person name="Goodwin L."/>
            <person name="Pitluck S."/>
            <person name="Kyrpides N."/>
            <person name="Mavromatis K."/>
            <person name="Ivanova N."/>
            <person name="Ovchinnikova G."/>
            <person name="Sims D."/>
            <person name="Meincke L."/>
            <person name="Brettin T."/>
            <person name="Detter J.C."/>
            <person name="Han C."/>
            <person name="Larimer F."/>
            <person name="Land M."/>
            <person name="Hauser L."/>
            <person name="Markowitz V."/>
            <person name="Cheng J.-F."/>
            <person name="Hugenholtz P."/>
            <person name="Woyke T."/>
            <person name="Wu D."/>
            <person name="Klenk H.-P."/>
            <person name="Eisen J.A."/>
        </authorList>
    </citation>
    <scope>NUCLEOTIDE SEQUENCE [LARGE SCALE GENOMIC DNA]</scope>
    <source>
        <strain evidence="3">ATCC 700099 / DSM 44233 / CIP 104796 / JCM 9543 / NBRC 105858 / Y-104</strain>
    </source>
</reference>
<name>C8XIJ0_NAKMY</name>
<dbReference type="RefSeq" id="WP_015749280.1">
    <property type="nucleotide sequence ID" value="NC_013235.1"/>
</dbReference>
<evidence type="ECO:0000313" key="2">
    <source>
        <dbReference type="EMBL" id="ACV80455.1"/>
    </source>
</evidence>
<organism evidence="2 3">
    <name type="scientific">Nakamurella multipartita (strain ATCC 700099 / DSM 44233 / CIP 104796 / JCM 9543 / NBRC 105858 / Y-104)</name>
    <name type="common">Microsphaera multipartita</name>
    <dbReference type="NCBI Taxonomy" id="479431"/>
    <lineage>
        <taxon>Bacteria</taxon>
        <taxon>Bacillati</taxon>
        <taxon>Actinomycetota</taxon>
        <taxon>Actinomycetes</taxon>
        <taxon>Nakamurellales</taxon>
        <taxon>Nakamurellaceae</taxon>
        <taxon>Nakamurella</taxon>
    </lineage>
</organism>
<feature type="region of interest" description="Disordered" evidence="1">
    <location>
        <begin position="389"/>
        <end position="426"/>
    </location>
</feature>
<dbReference type="Proteomes" id="UP000002218">
    <property type="component" value="Chromosome"/>
</dbReference>
<sequence length="426" mass="42088">MTADLHAPDELIAADGAQLLPSAALAGAQVRSTAEQVAGLSDFGRPRALVVVGASAAIDTALLLALLGDPPTPVVTGTTLPSWVGPLDIVVVLASVVDDIACAEAAALAARRGARVIVRAAADGPVAQAAAGSLLIAPAVTVTEALAGVARLTVLVAVAAAAGFGRRPDFATAADQLDALAMACHPSSEFFVNPALTLAEHLADGTALIIGTDPVADALAAYAGRALIALAGQAGAALPSYLAAGSPPILASAARTDGPTGTFYDPFADGDGDSAGQRLSSVLVIGPSAAGLPPGAGLLPLESLPSFGSEPVDPTRVPAAPQSPLAAALQAALPRAIVIGPEEAPTDDTAPPGEATGPAPARDAFGWTLSMMARIDFAAVYLGLRSGTRPPMDSPDGLGRPGSAALHLPSTGGRAAWSERESGSWS</sequence>
<dbReference type="eggNOG" id="COG1737">
    <property type="taxonomic scope" value="Bacteria"/>
</dbReference>
<dbReference type="GO" id="GO:0097367">
    <property type="term" value="F:carbohydrate derivative binding"/>
    <property type="evidence" value="ECO:0007669"/>
    <property type="project" value="InterPro"/>
</dbReference>
<dbReference type="InterPro" id="IPR046348">
    <property type="entry name" value="SIS_dom_sf"/>
</dbReference>
<keyword evidence="3" id="KW-1185">Reference proteome</keyword>
<dbReference type="HOGENOM" id="CLU_059687_1_0_11"/>
<accession>C8XIJ0</accession>
<evidence type="ECO:0008006" key="4">
    <source>
        <dbReference type="Google" id="ProtNLM"/>
    </source>
</evidence>
<proteinExistence type="predicted"/>
<dbReference type="SUPFAM" id="SSF53697">
    <property type="entry name" value="SIS domain"/>
    <property type="match status" value="1"/>
</dbReference>
<evidence type="ECO:0000256" key="1">
    <source>
        <dbReference type="SAM" id="MobiDB-lite"/>
    </source>
</evidence>
<feature type="compositionally biased region" description="Basic and acidic residues" evidence="1">
    <location>
        <begin position="417"/>
        <end position="426"/>
    </location>
</feature>
<dbReference type="STRING" id="479431.Namu_4166"/>
<dbReference type="GO" id="GO:1901135">
    <property type="term" value="P:carbohydrate derivative metabolic process"/>
    <property type="evidence" value="ECO:0007669"/>
    <property type="project" value="InterPro"/>
</dbReference>
<protein>
    <recommendedName>
        <fullName evidence="4">TobH protein</fullName>
    </recommendedName>
</protein>
<reference evidence="2 3" key="2">
    <citation type="journal article" date="2010" name="Stand. Genomic Sci.">
        <title>Complete genome sequence of Nakamurella multipartita type strain (Y-104).</title>
        <authorList>
            <person name="Tice H."/>
            <person name="Mayilraj S."/>
            <person name="Sims D."/>
            <person name="Lapidus A."/>
            <person name="Nolan M."/>
            <person name="Lucas S."/>
            <person name="Glavina Del Rio T."/>
            <person name="Copeland A."/>
            <person name="Cheng J.F."/>
            <person name="Meincke L."/>
            <person name="Bruce D."/>
            <person name="Goodwin L."/>
            <person name="Pitluck S."/>
            <person name="Ivanova N."/>
            <person name="Mavromatis K."/>
            <person name="Ovchinnikova G."/>
            <person name="Pati A."/>
            <person name="Chen A."/>
            <person name="Palaniappan K."/>
            <person name="Land M."/>
            <person name="Hauser L."/>
            <person name="Chang Y.J."/>
            <person name="Jeffries C.D."/>
            <person name="Detter J.C."/>
            <person name="Brettin T."/>
            <person name="Rohde M."/>
            <person name="Goker M."/>
            <person name="Bristow J."/>
            <person name="Eisen J.A."/>
            <person name="Markowitz V."/>
            <person name="Hugenholtz P."/>
            <person name="Kyrpides N.C."/>
            <person name="Klenk H.P."/>
            <person name="Chen F."/>
        </authorList>
    </citation>
    <scope>NUCLEOTIDE SEQUENCE [LARGE SCALE GENOMIC DNA]</scope>
    <source>
        <strain evidence="3">ATCC 700099 / DSM 44233 / CIP 104796 / JCM 9543 / NBRC 105858 / Y-104</strain>
    </source>
</reference>
<dbReference type="KEGG" id="nml:Namu_4166"/>
<dbReference type="OrthoDB" id="4772742at2"/>
<dbReference type="EMBL" id="CP001737">
    <property type="protein sequence ID" value="ACV80455.1"/>
    <property type="molecule type" value="Genomic_DNA"/>
</dbReference>
<dbReference type="AlphaFoldDB" id="C8XIJ0"/>
<dbReference type="InParanoid" id="C8XIJ0"/>
<feature type="compositionally biased region" description="Low complexity" evidence="1">
    <location>
        <begin position="349"/>
        <end position="361"/>
    </location>
</feature>
<feature type="region of interest" description="Disordered" evidence="1">
    <location>
        <begin position="342"/>
        <end position="361"/>
    </location>
</feature>
<gene>
    <name evidence="2" type="ordered locus">Namu_4166</name>
</gene>